<name>A0A1T3NRH9_9ACTN</name>
<dbReference type="InterPro" id="IPR005149">
    <property type="entry name" value="Tscrpt_reg_PadR_N"/>
</dbReference>
<evidence type="ECO:0000313" key="2">
    <source>
        <dbReference type="EMBL" id="OPC79310.1"/>
    </source>
</evidence>
<dbReference type="Proteomes" id="UP000190037">
    <property type="component" value="Unassembled WGS sequence"/>
</dbReference>
<comment type="caution">
    <text evidence="2">The sequence shown here is derived from an EMBL/GenBank/DDBJ whole genome shotgun (WGS) entry which is preliminary data.</text>
</comment>
<dbReference type="AlphaFoldDB" id="A0A1T3NRH9"/>
<reference evidence="2 3" key="1">
    <citation type="submission" date="2017-03" db="EMBL/GenBank/DDBJ databases">
        <title>Draft genome sequence of Streptomyces scabrisporus NF3, endophyte isolated from Amphipterygium adstringens.</title>
        <authorList>
            <person name="Vazquez M."/>
            <person name="Ceapa C.D."/>
            <person name="Rodriguez Luna D."/>
            <person name="Sanchez Esquivel S."/>
        </authorList>
    </citation>
    <scope>NUCLEOTIDE SEQUENCE [LARGE SCALE GENOMIC DNA]</scope>
    <source>
        <strain evidence="2 3">NF3</strain>
    </source>
</reference>
<feature type="domain" description="Transcription regulator PadR N-terminal" evidence="1">
    <location>
        <begin position="43"/>
        <end position="107"/>
    </location>
</feature>
<gene>
    <name evidence="2" type="ORF">B4N89_35235</name>
</gene>
<dbReference type="InterPro" id="IPR036388">
    <property type="entry name" value="WH-like_DNA-bd_sf"/>
</dbReference>
<dbReference type="Pfam" id="PF03551">
    <property type="entry name" value="PadR"/>
    <property type="match status" value="1"/>
</dbReference>
<dbReference type="InterPro" id="IPR036390">
    <property type="entry name" value="WH_DNA-bd_sf"/>
</dbReference>
<sequence>MRWGSGDELYGFYIVVEVVVTEGGSGAMGRAQRGAMWRQIVRVAVEREFCGPRLLDELRRQGFEVTAERLYAMLRRMEGDGTLVSEHRTVDGQRRRMYRASAATRERVAHE</sequence>
<keyword evidence="3" id="KW-1185">Reference proteome</keyword>
<dbReference type="Gene3D" id="1.10.10.10">
    <property type="entry name" value="Winged helix-like DNA-binding domain superfamily/Winged helix DNA-binding domain"/>
    <property type="match status" value="1"/>
</dbReference>
<evidence type="ECO:0000313" key="3">
    <source>
        <dbReference type="Proteomes" id="UP000190037"/>
    </source>
</evidence>
<protein>
    <recommendedName>
        <fullName evidence="1">Transcription regulator PadR N-terminal domain-containing protein</fullName>
    </recommendedName>
</protein>
<organism evidence="2 3">
    <name type="scientific">Embleya scabrispora</name>
    <dbReference type="NCBI Taxonomy" id="159449"/>
    <lineage>
        <taxon>Bacteria</taxon>
        <taxon>Bacillati</taxon>
        <taxon>Actinomycetota</taxon>
        <taxon>Actinomycetes</taxon>
        <taxon>Kitasatosporales</taxon>
        <taxon>Streptomycetaceae</taxon>
        <taxon>Embleya</taxon>
    </lineage>
</organism>
<dbReference type="EMBL" id="MWQN01000002">
    <property type="protein sequence ID" value="OPC79310.1"/>
    <property type="molecule type" value="Genomic_DNA"/>
</dbReference>
<dbReference type="SUPFAM" id="SSF46785">
    <property type="entry name" value="Winged helix' DNA-binding domain"/>
    <property type="match status" value="1"/>
</dbReference>
<proteinExistence type="predicted"/>
<dbReference type="STRING" id="159449.B4N89_35235"/>
<accession>A0A1T3NRH9</accession>
<evidence type="ECO:0000259" key="1">
    <source>
        <dbReference type="Pfam" id="PF03551"/>
    </source>
</evidence>